<dbReference type="AlphaFoldDB" id="A0A540VKM4"/>
<dbReference type="InterPro" id="IPR021776">
    <property type="entry name" value="ActD"/>
</dbReference>
<dbReference type="InParanoid" id="A0A540VKM4"/>
<gene>
    <name evidence="2" type="ORF">FKZ61_04170</name>
</gene>
<sequence length="169" mass="18484">MAEFEDGEALLRAARAAREQGYRRMEAYTPFPVEGLPEVLSVRGRRLPLIVLGGGLVGGATGLLLQWYAAAVNYPFNVGGRPHASWPAFIPVTFELTILVAALSAVLGMFALNGLPQPYHPVFNVAEFSAASRDRFFLCIEATDPRFDLQETRAFLETLGARGVFEVEP</sequence>
<dbReference type="Proteomes" id="UP000317371">
    <property type="component" value="Unassembled WGS sequence"/>
</dbReference>
<keyword evidence="3" id="KW-1185">Reference proteome</keyword>
<dbReference type="PANTHER" id="PTHR40394">
    <property type="entry name" value="LIPOPROTEIN-RELATED"/>
    <property type="match status" value="1"/>
</dbReference>
<keyword evidence="1" id="KW-0472">Membrane</keyword>
<comment type="caution">
    <text evidence="2">The sequence shown here is derived from an EMBL/GenBank/DDBJ whole genome shotgun (WGS) entry which is preliminary data.</text>
</comment>
<evidence type="ECO:0000256" key="1">
    <source>
        <dbReference type="SAM" id="Phobius"/>
    </source>
</evidence>
<dbReference type="EMBL" id="VIGC01000004">
    <property type="protein sequence ID" value="TQE97287.1"/>
    <property type="molecule type" value="Genomic_DNA"/>
</dbReference>
<dbReference type="PANTHER" id="PTHR40394:SF2">
    <property type="entry name" value="QUINOL:CYTOCHROME C OXIDOREDUCTASE MEMBRANE PROTEIN"/>
    <property type="match status" value="1"/>
</dbReference>
<organism evidence="2 3">
    <name type="scientific">Litorilinea aerophila</name>
    <dbReference type="NCBI Taxonomy" id="1204385"/>
    <lineage>
        <taxon>Bacteria</taxon>
        <taxon>Bacillati</taxon>
        <taxon>Chloroflexota</taxon>
        <taxon>Caldilineae</taxon>
        <taxon>Caldilineales</taxon>
        <taxon>Caldilineaceae</taxon>
        <taxon>Litorilinea</taxon>
    </lineage>
</organism>
<proteinExistence type="predicted"/>
<name>A0A540VKM4_9CHLR</name>
<accession>A0A540VKM4</accession>
<feature type="transmembrane region" description="Helical" evidence="1">
    <location>
        <begin position="49"/>
        <end position="69"/>
    </location>
</feature>
<feature type="transmembrane region" description="Helical" evidence="1">
    <location>
        <begin position="89"/>
        <end position="112"/>
    </location>
</feature>
<reference evidence="2 3" key="1">
    <citation type="submission" date="2019-06" db="EMBL/GenBank/DDBJ databases">
        <title>Genome sequence of Litorilinea aerophila BAA-2444.</title>
        <authorList>
            <person name="Maclea K.S."/>
            <person name="Maurais E.G."/>
            <person name="Iannazzi L.C."/>
        </authorList>
    </citation>
    <scope>NUCLEOTIDE SEQUENCE [LARGE SCALE GENOMIC DNA]</scope>
    <source>
        <strain evidence="2 3">ATCC BAA-2444</strain>
    </source>
</reference>
<evidence type="ECO:0000313" key="2">
    <source>
        <dbReference type="EMBL" id="TQE97287.1"/>
    </source>
</evidence>
<dbReference type="Pfam" id="PF11821">
    <property type="entry name" value="ActD"/>
    <property type="match status" value="1"/>
</dbReference>
<keyword evidence="1" id="KW-0812">Transmembrane</keyword>
<dbReference type="OrthoDB" id="9792475at2"/>
<protein>
    <submittedName>
        <fullName evidence="2">DUF3341 domain-containing protein</fullName>
    </submittedName>
</protein>
<evidence type="ECO:0000313" key="3">
    <source>
        <dbReference type="Proteomes" id="UP000317371"/>
    </source>
</evidence>
<keyword evidence="1" id="KW-1133">Transmembrane helix</keyword>